<accession>A0A1I1J535</accession>
<feature type="transmembrane region" description="Helical" evidence="2">
    <location>
        <begin position="122"/>
        <end position="141"/>
    </location>
</feature>
<evidence type="ECO:0008006" key="5">
    <source>
        <dbReference type="Google" id="ProtNLM"/>
    </source>
</evidence>
<dbReference type="Proteomes" id="UP000199577">
    <property type="component" value="Unassembled WGS sequence"/>
</dbReference>
<evidence type="ECO:0000313" key="4">
    <source>
        <dbReference type="Proteomes" id="UP000199577"/>
    </source>
</evidence>
<keyword evidence="2" id="KW-1133">Transmembrane helix</keyword>
<name>A0A1I1J535_9SPHI</name>
<keyword evidence="2" id="KW-0812">Transmembrane</keyword>
<proteinExistence type="predicted"/>
<keyword evidence="2" id="KW-0472">Membrane</keyword>
<feature type="transmembrane region" description="Helical" evidence="2">
    <location>
        <begin position="228"/>
        <end position="245"/>
    </location>
</feature>
<evidence type="ECO:0000256" key="1">
    <source>
        <dbReference type="SAM" id="MobiDB-lite"/>
    </source>
</evidence>
<sequence length="567" mass="64896">MSTEKSIQPQAPKPWTLIQKIAFRIGFIYVILLVFPTGIFSIPPNFSWFQQWFNYDWTNLHYRDLYSIARYQPSFPSVSQWLGIPRLEGHGIWVTLLVISTVGGLIWSLIDRKRKEYNTLYYWSLVIARFRAGIGIIGFGFTKVLPVQMPYPSEGLLNTDFGDFTGQKIYWLSIGIVPWYQVFTGLVELTAGTLLFFRQTTVYGAALLFGALGSITIVNHVYDGGVQTYAFYFVLLGLYIFGYYVPRIYRFFILQQYTVPVDYWPVFTKKWQRAVRFGLKAFVIVLFIGVFFFLQLNNFWYDPYKQPSTPGVKPLRGYYDVTTFRINGEEIPYSPLDTVRWQEATFEKWSTLTFKVNKPTRLDLSNGGGSPIRDIDRTFEIAGTGGGRRVFHYYADTAEHRLYLQDKIRSGGGFFGGADADDEGQQAVGAAGRSQQGRRPGGDGRNLNRNTPPEGTARRGGDTLHRNDSVPDPLGDDWISEEAWARIGDENTFIDPRGATARRSREFARSPRPSNRNKMILNYETTDGNRVILIGINENRDSIYVVLDRVKRDYLLSRSTLDAGKYD</sequence>
<reference evidence="4" key="1">
    <citation type="submission" date="2016-10" db="EMBL/GenBank/DDBJ databases">
        <authorList>
            <person name="Varghese N."/>
            <person name="Submissions S."/>
        </authorList>
    </citation>
    <scope>NUCLEOTIDE SEQUENCE [LARGE SCALE GENOMIC DNA]</scope>
    <source>
        <strain evidence="4">DSM 22900</strain>
    </source>
</reference>
<organism evidence="3 4">
    <name type="scientific">Parapedobacter composti</name>
    <dbReference type="NCBI Taxonomy" id="623281"/>
    <lineage>
        <taxon>Bacteria</taxon>
        <taxon>Pseudomonadati</taxon>
        <taxon>Bacteroidota</taxon>
        <taxon>Sphingobacteriia</taxon>
        <taxon>Sphingobacteriales</taxon>
        <taxon>Sphingobacteriaceae</taxon>
        <taxon>Parapedobacter</taxon>
    </lineage>
</organism>
<evidence type="ECO:0000313" key="3">
    <source>
        <dbReference type="EMBL" id="SFC43634.1"/>
    </source>
</evidence>
<dbReference type="AlphaFoldDB" id="A0A1I1J535"/>
<dbReference type="OrthoDB" id="102112at2"/>
<dbReference type="EMBL" id="FOLL01000011">
    <property type="protein sequence ID" value="SFC43634.1"/>
    <property type="molecule type" value="Genomic_DNA"/>
</dbReference>
<dbReference type="RefSeq" id="WP_090973863.1">
    <property type="nucleotide sequence ID" value="NZ_FOLL01000011.1"/>
</dbReference>
<evidence type="ECO:0000256" key="2">
    <source>
        <dbReference type="SAM" id="Phobius"/>
    </source>
</evidence>
<dbReference type="STRING" id="623281.SAMN05421747_11121"/>
<feature type="transmembrane region" description="Helical" evidence="2">
    <location>
        <begin position="201"/>
        <end position="222"/>
    </location>
</feature>
<protein>
    <recommendedName>
        <fullName evidence="5">DoxX protein</fullName>
    </recommendedName>
</protein>
<feature type="transmembrane region" description="Helical" evidence="2">
    <location>
        <begin position="91"/>
        <end position="110"/>
    </location>
</feature>
<feature type="transmembrane region" description="Helical" evidence="2">
    <location>
        <begin position="169"/>
        <end position="189"/>
    </location>
</feature>
<feature type="region of interest" description="Disordered" evidence="1">
    <location>
        <begin position="415"/>
        <end position="476"/>
    </location>
</feature>
<feature type="transmembrane region" description="Helical" evidence="2">
    <location>
        <begin position="21"/>
        <end position="42"/>
    </location>
</feature>
<feature type="transmembrane region" description="Helical" evidence="2">
    <location>
        <begin position="277"/>
        <end position="296"/>
    </location>
</feature>
<gene>
    <name evidence="3" type="ORF">SAMN05421747_11121</name>
</gene>
<keyword evidence="4" id="KW-1185">Reference proteome</keyword>
<feature type="compositionally biased region" description="Basic and acidic residues" evidence="1">
    <location>
        <begin position="456"/>
        <end position="469"/>
    </location>
</feature>